<dbReference type="AlphaFoldDB" id="D3F7G8"/>
<organism evidence="11 12">
    <name type="scientific">Conexibacter woesei (strain DSM 14684 / CCUG 47730 / CIP 108061 / JCM 11494 / NBRC 100937 / ID131577)</name>
    <dbReference type="NCBI Taxonomy" id="469383"/>
    <lineage>
        <taxon>Bacteria</taxon>
        <taxon>Bacillati</taxon>
        <taxon>Actinomycetota</taxon>
        <taxon>Thermoleophilia</taxon>
        <taxon>Solirubrobacterales</taxon>
        <taxon>Conexibacteraceae</taxon>
        <taxon>Conexibacter</taxon>
    </lineage>
</organism>
<evidence type="ECO:0000313" key="12">
    <source>
        <dbReference type="Proteomes" id="UP000008229"/>
    </source>
</evidence>
<keyword evidence="8 9" id="KW-0961">Cell wall biogenesis/degradation</keyword>
<name>D3F7G8_CONWI</name>
<keyword evidence="12" id="KW-1185">Reference proteome</keyword>
<dbReference type="HOGENOM" id="CLU_1406635_0_0_11"/>
<dbReference type="Gene3D" id="2.40.440.10">
    <property type="entry name" value="L,D-transpeptidase catalytic domain-like"/>
    <property type="match status" value="1"/>
</dbReference>
<dbReference type="PANTHER" id="PTHR30582">
    <property type="entry name" value="L,D-TRANSPEPTIDASE"/>
    <property type="match status" value="1"/>
</dbReference>
<comment type="pathway">
    <text evidence="1 9">Cell wall biogenesis; peptidoglycan biosynthesis.</text>
</comment>
<dbReference type="GO" id="GO:0016757">
    <property type="term" value="F:glycosyltransferase activity"/>
    <property type="evidence" value="ECO:0007669"/>
    <property type="project" value="UniProtKB-KW"/>
</dbReference>
<dbReference type="STRING" id="469383.Cwoe_2407"/>
<dbReference type="KEGG" id="cwo:Cwoe_2407"/>
<dbReference type="GO" id="GO:0071972">
    <property type="term" value="F:peptidoglycan L,D-transpeptidase activity"/>
    <property type="evidence" value="ECO:0007669"/>
    <property type="project" value="TreeGrafter"/>
</dbReference>
<protein>
    <submittedName>
        <fullName evidence="11">ErfK/YbiS/YcfS/YnhG family protein</fullName>
    </submittedName>
</protein>
<gene>
    <name evidence="11" type="ordered locus">Cwoe_2407</name>
</gene>
<keyword evidence="6 9" id="KW-0133">Cell shape</keyword>
<keyword evidence="7 9" id="KW-0573">Peptidoglycan synthesis</keyword>
<sequence>MPLRVAPGGRERRGSGLDGDAPWLLVLATGADRRGGCWVRVRLPGRPNDAAGWLPRSAVALQPTPWRIEVSRAARTITLTRAGRRAAVARVVIGKPSTRTPGGLFAVFNAWPNPPRDFSGTWIVALTAHSRALRRFDGGEGRIAIHGRGGASLVDPLGSARSHGCVRVANGDLDRIVRTVGWARLSGTPVRIR</sequence>
<reference evidence="11 12" key="1">
    <citation type="journal article" date="2010" name="Stand. Genomic Sci.">
        <title>Complete genome sequence of Conexibacter woesei type strain (ID131577).</title>
        <authorList>
            <person name="Pukall R."/>
            <person name="Lapidus A."/>
            <person name="Glavina Del Rio T."/>
            <person name="Copeland A."/>
            <person name="Tice H."/>
            <person name="Cheng J.-F."/>
            <person name="Lucas S."/>
            <person name="Chen F."/>
            <person name="Nolan M."/>
            <person name="Bruce D."/>
            <person name="Goodwin L."/>
            <person name="Pitluck S."/>
            <person name="Mavromatis K."/>
            <person name="Ivanova N."/>
            <person name="Ovchinnikova G."/>
            <person name="Pati A."/>
            <person name="Chen A."/>
            <person name="Palaniappan K."/>
            <person name="Land M."/>
            <person name="Hauser L."/>
            <person name="Chang Y.-J."/>
            <person name="Jeffries C.D."/>
            <person name="Chain P."/>
            <person name="Meincke L."/>
            <person name="Sims D."/>
            <person name="Brettin T."/>
            <person name="Detter J.C."/>
            <person name="Rohde M."/>
            <person name="Goeker M."/>
            <person name="Bristow J."/>
            <person name="Eisen J.A."/>
            <person name="Markowitz V."/>
            <person name="Kyrpides N.C."/>
            <person name="Klenk H.-P."/>
            <person name="Hugenholtz P."/>
        </authorList>
    </citation>
    <scope>NUCLEOTIDE SEQUENCE [LARGE SCALE GENOMIC DNA]</scope>
    <source>
        <strain evidence="12">DSM 14684 / CIP 108061 / JCM 11494 / NBRC 100937 / ID131577</strain>
    </source>
</reference>
<dbReference type="GO" id="GO:0005576">
    <property type="term" value="C:extracellular region"/>
    <property type="evidence" value="ECO:0007669"/>
    <property type="project" value="TreeGrafter"/>
</dbReference>
<feature type="active site" description="Proton donor/acceptor" evidence="9">
    <location>
        <position position="146"/>
    </location>
</feature>
<evidence type="ECO:0000256" key="2">
    <source>
        <dbReference type="ARBA" id="ARBA00005992"/>
    </source>
</evidence>
<comment type="similarity">
    <text evidence="2">Belongs to the YkuD family.</text>
</comment>
<keyword evidence="3" id="KW-0328">Glycosyltransferase</keyword>
<evidence type="ECO:0000256" key="1">
    <source>
        <dbReference type="ARBA" id="ARBA00004752"/>
    </source>
</evidence>
<dbReference type="InterPro" id="IPR038063">
    <property type="entry name" value="Transpep_catalytic_dom"/>
</dbReference>
<reference evidence="12" key="2">
    <citation type="submission" date="2010-01" db="EMBL/GenBank/DDBJ databases">
        <title>The complete genome of Conexibacter woesei DSM 14684.</title>
        <authorList>
            <consortium name="US DOE Joint Genome Institute (JGI-PGF)"/>
            <person name="Lucas S."/>
            <person name="Copeland A."/>
            <person name="Lapidus A."/>
            <person name="Glavina del Rio T."/>
            <person name="Dalin E."/>
            <person name="Tice H."/>
            <person name="Bruce D."/>
            <person name="Goodwin L."/>
            <person name="Pitluck S."/>
            <person name="Kyrpides N."/>
            <person name="Mavromatis K."/>
            <person name="Ivanova N."/>
            <person name="Mikhailova N."/>
            <person name="Chertkov O."/>
            <person name="Brettin T."/>
            <person name="Detter J.C."/>
            <person name="Han C."/>
            <person name="Larimer F."/>
            <person name="Land M."/>
            <person name="Hauser L."/>
            <person name="Markowitz V."/>
            <person name="Cheng J.-F."/>
            <person name="Hugenholtz P."/>
            <person name="Woyke T."/>
            <person name="Wu D."/>
            <person name="Pukall R."/>
            <person name="Steenblock K."/>
            <person name="Schneider S."/>
            <person name="Klenk H.-P."/>
            <person name="Eisen J.A."/>
        </authorList>
    </citation>
    <scope>NUCLEOTIDE SEQUENCE [LARGE SCALE GENOMIC DNA]</scope>
    <source>
        <strain evidence="12">DSM 14684 / CIP 108061 / JCM 11494 / NBRC 100937 / ID131577</strain>
    </source>
</reference>
<evidence type="ECO:0000259" key="10">
    <source>
        <dbReference type="PROSITE" id="PS52029"/>
    </source>
</evidence>
<dbReference type="GO" id="GO:0008360">
    <property type="term" value="P:regulation of cell shape"/>
    <property type="evidence" value="ECO:0007669"/>
    <property type="project" value="UniProtKB-UniRule"/>
</dbReference>
<evidence type="ECO:0000256" key="7">
    <source>
        <dbReference type="ARBA" id="ARBA00022984"/>
    </source>
</evidence>
<evidence type="ECO:0000313" key="11">
    <source>
        <dbReference type="EMBL" id="ADB50830.1"/>
    </source>
</evidence>
<dbReference type="GO" id="GO:0018104">
    <property type="term" value="P:peptidoglycan-protein cross-linking"/>
    <property type="evidence" value="ECO:0007669"/>
    <property type="project" value="TreeGrafter"/>
</dbReference>
<evidence type="ECO:0000256" key="5">
    <source>
        <dbReference type="ARBA" id="ARBA00022801"/>
    </source>
</evidence>
<dbReference type="SUPFAM" id="SSF141523">
    <property type="entry name" value="L,D-transpeptidase catalytic domain-like"/>
    <property type="match status" value="1"/>
</dbReference>
<evidence type="ECO:0000256" key="6">
    <source>
        <dbReference type="ARBA" id="ARBA00022960"/>
    </source>
</evidence>
<dbReference type="CDD" id="cd16913">
    <property type="entry name" value="YkuD_like"/>
    <property type="match status" value="1"/>
</dbReference>
<feature type="domain" description="L,D-TPase catalytic" evidence="10">
    <location>
        <begin position="66"/>
        <end position="193"/>
    </location>
</feature>
<dbReference type="UniPathway" id="UPA00219"/>
<dbReference type="InterPro" id="IPR005490">
    <property type="entry name" value="LD_TPept_cat_dom"/>
</dbReference>
<dbReference type="Pfam" id="PF03734">
    <property type="entry name" value="YkuD"/>
    <property type="match status" value="1"/>
</dbReference>
<dbReference type="PROSITE" id="PS52029">
    <property type="entry name" value="LD_TPASE"/>
    <property type="match status" value="1"/>
</dbReference>
<evidence type="ECO:0000256" key="8">
    <source>
        <dbReference type="ARBA" id="ARBA00023316"/>
    </source>
</evidence>
<dbReference type="InterPro" id="IPR050979">
    <property type="entry name" value="LD-transpeptidase"/>
</dbReference>
<keyword evidence="4" id="KW-0808">Transferase</keyword>
<evidence type="ECO:0000256" key="3">
    <source>
        <dbReference type="ARBA" id="ARBA00022676"/>
    </source>
</evidence>
<dbReference type="GO" id="GO:0071555">
    <property type="term" value="P:cell wall organization"/>
    <property type="evidence" value="ECO:0007669"/>
    <property type="project" value="UniProtKB-UniRule"/>
</dbReference>
<evidence type="ECO:0000256" key="9">
    <source>
        <dbReference type="PROSITE-ProRule" id="PRU01373"/>
    </source>
</evidence>
<dbReference type="PANTHER" id="PTHR30582:SF24">
    <property type="entry name" value="L,D-TRANSPEPTIDASE ERFK_SRFK-RELATED"/>
    <property type="match status" value="1"/>
</dbReference>
<dbReference type="Proteomes" id="UP000008229">
    <property type="component" value="Chromosome"/>
</dbReference>
<evidence type="ECO:0000256" key="4">
    <source>
        <dbReference type="ARBA" id="ARBA00022679"/>
    </source>
</evidence>
<dbReference type="EMBL" id="CP001854">
    <property type="protein sequence ID" value="ADB50830.1"/>
    <property type="molecule type" value="Genomic_DNA"/>
</dbReference>
<feature type="active site" description="Nucleophile" evidence="9">
    <location>
        <position position="165"/>
    </location>
</feature>
<proteinExistence type="inferred from homology"/>
<dbReference type="eggNOG" id="COG1376">
    <property type="taxonomic scope" value="Bacteria"/>
</dbReference>
<accession>D3F7G8</accession>
<keyword evidence="5" id="KW-0378">Hydrolase</keyword>